<dbReference type="InterPro" id="IPR000045">
    <property type="entry name" value="Prepilin_IV_endopep_pep"/>
</dbReference>
<reference evidence="6 7" key="1">
    <citation type="submission" date="2017-04" db="EMBL/GenBank/DDBJ databases">
        <title>Draft genome sequence of Zooshikella ganghwensis VG4 isolated from Red Sea sediments.</title>
        <authorList>
            <person name="Rehman Z."/>
            <person name="Alam I."/>
            <person name="Kamau A."/>
            <person name="Bajic V."/>
            <person name="Leiknes T."/>
        </authorList>
    </citation>
    <scope>NUCLEOTIDE SEQUENCE [LARGE SCALE GENOMIC DNA]</scope>
    <source>
        <strain evidence="6 7">VG4</strain>
    </source>
</reference>
<dbReference type="Pfam" id="PF01478">
    <property type="entry name" value="Peptidase_A24"/>
    <property type="match status" value="1"/>
</dbReference>
<feature type="transmembrane region" description="Helical" evidence="3">
    <location>
        <begin position="56"/>
        <end position="76"/>
    </location>
</feature>
<dbReference type="GO" id="GO:0006465">
    <property type="term" value="P:signal peptide processing"/>
    <property type="evidence" value="ECO:0007669"/>
    <property type="project" value="TreeGrafter"/>
</dbReference>
<evidence type="ECO:0000313" key="5">
    <source>
        <dbReference type="EMBL" id="RDH41771.1"/>
    </source>
</evidence>
<evidence type="ECO:0000256" key="1">
    <source>
        <dbReference type="ARBA" id="ARBA00005801"/>
    </source>
</evidence>
<dbReference type="EMBL" id="NDXW01000003">
    <property type="protein sequence ID" value="RDH41771.1"/>
    <property type="molecule type" value="Genomic_DNA"/>
</dbReference>
<name>A0A4P9VFP6_9GAMM</name>
<feature type="transmembrane region" description="Helical" evidence="3">
    <location>
        <begin position="207"/>
        <end position="227"/>
    </location>
</feature>
<evidence type="ECO:0000259" key="4">
    <source>
        <dbReference type="Pfam" id="PF01478"/>
    </source>
</evidence>
<comment type="caution">
    <text evidence="6">The sequence shown here is derived from an EMBL/GenBank/DDBJ whole genome shotgun (WGS) entry which is preliminary data.</text>
</comment>
<keyword evidence="3" id="KW-0812">Transmembrane</keyword>
<keyword evidence="7" id="KW-1185">Reference proteome</keyword>
<dbReference type="PRINTS" id="PR00864">
    <property type="entry name" value="PREPILNPTASE"/>
</dbReference>
<dbReference type="Gene3D" id="1.20.120.1220">
    <property type="match status" value="1"/>
</dbReference>
<dbReference type="AlphaFoldDB" id="A0A4P9VFP6"/>
<dbReference type="Proteomes" id="UP000257039">
    <property type="component" value="Unassembled WGS sequence"/>
</dbReference>
<accession>A0A4P9VFP6</accession>
<keyword evidence="3" id="KW-1133">Transmembrane helix</keyword>
<feature type="transmembrane region" description="Helical" evidence="3">
    <location>
        <begin position="105"/>
        <end position="125"/>
    </location>
</feature>
<feature type="transmembrane region" description="Helical" evidence="3">
    <location>
        <begin position="170"/>
        <end position="200"/>
    </location>
</feature>
<comment type="similarity">
    <text evidence="1 2">Belongs to the peptidase A24 family.</text>
</comment>
<gene>
    <name evidence="6" type="ORF">B9G39_26355</name>
    <name evidence="5" type="ORF">B9G39_26445</name>
</gene>
<dbReference type="InterPro" id="IPR050882">
    <property type="entry name" value="Prepilin_peptidase/N-MTase"/>
</dbReference>
<dbReference type="RefSeq" id="WP_094789590.1">
    <property type="nucleotide sequence ID" value="NZ_NDXW01000002.1"/>
</dbReference>
<proteinExistence type="inferred from homology"/>
<dbReference type="PANTHER" id="PTHR30487">
    <property type="entry name" value="TYPE 4 PREPILIN-LIKE PROTEINS LEADER PEPTIDE-PROCESSING ENZYME"/>
    <property type="match status" value="1"/>
</dbReference>
<evidence type="ECO:0000313" key="6">
    <source>
        <dbReference type="EMBL" id="RDH41938.1"/>
    </source>
</evidence>
<evidence type="ECO:0000256" key="3">
    <source>
        <dbReference type="SAM" id="Phobius"/>
    </source>
</evidence>
<evidence type="ECO:0000313" key="7">
    <source>
        <dbReference type="Proteomes" id="UP000257039"/>
    </source>
</evidence>
<organism evidence="6 7">
    <name type="scientific">Zooshikella ganghwensis</name>
    <dbReference type="NCBI Taxonomy" id="202772"/>
    <lineage>
        <taxon>Bacteria</taxon>
        <taxon>Pseudomonadati</taxon>
        <taxon>Pseudomonadota</taxon>
        <taxon>Gammaproteobacteria</taxon>
        <taxon>Oceanospirillales</taxon>
        <taxon>Zooshikellaceae</taxon>
        <taxon>Zooshikella</taxon>
    </lineage>
</organism>
<dbReference type="GO" id="GO:0005886">
    <property type="term" value="C:plasma membrane"/>
    <property type="evidence" value="ECO:0007669"/>
    <property type="project" value="TreeGrafter"/>
</dbReference>
<dbReference type="PANTHER" id="PTHR30487:SF0">
    <property type="entry name" value="PREPILIN LEADER PEPTIDASE_N-METHYLTRANSFERASE-RELATED"/>
    <property type="match status" value="1"/>
</dbReference>
<dbReference type="InterPro" id="IPR014032">
    <property type="entry name" value="Peptidase_A24A_bac"/>
</dbReference>
<feature type="transmembrane region" description="Helical" evidence="3">
    <location>
        <begin position="83"/>
        <end position="99"/>
    </location>
</feature>
<evidence type="ECO:0000256" key="2">
    <source>
        <dbReference type="RuleBase" id="RU003793"/>
    </source>
</evidence>
<protein>
    <submittedName>
        <fullName evidence="6">Prepilin peptidase</fullName>
    </submittedName>
</protein>
<feature type="transmembrane region" description="Helical" evidence="3">
    <location>
        <begin position="132"/>
        <end position="150"/>
    </location>
</feature>
<dbReference type="EMBL" id="NDXW01000002">
    <property type="protein sequence ID" value="RDH41938.1"/>
    <property type="molecule type" value="Genomic_DNA"/>
</dbReference>
<feature type="domain" description="Prepilin type IV endopeptidase peptidase" evidence="4">
    <location>
        <begin position="87"/>
        <end position="191"/>
    </location>
</feature>
<sequence>MSELSYGVIALCAMLFLTLGVKLAEVIPFRLKKSWNENVEVYDYSDLNPVEFQLNWGQRALLTLVFGAIVGALVFLNGISHVVIAKIIFFAFVCVLTAINYKHQLYPDSLVFPCLWLGLLSNAYLNGNSNDFVYGAVTGYLLIYFIYIAFKANTGKEVIGFGDMKYFAMVGAWYGVSGLINYFIVVVILTFCSLFIALFLRSHSKPLGTGLSYLIGCLYVEFFSHSFDILN</sequence>
<dbReference type="GO" id="GO:0004190">
    <property type="term" value="F:aspartic-type endopeptidase activity"/>
    <property type="evidence" value="ECO:0007669"/>
    <property type="project" value="InterPro"/>
</dbReference>
<keyword evidence="3" id="KW-0472">Membrane</keyword>